<gene>
    <name evidence="4" type="ORF">CDEB00056_LOCUS5421</name>
</gene>
<dbReference type="PANTHER" id="PTHR15239">
    <property type="entry name" value="NUCLEAR EXPORT MEDIATOR FACTOR NEMF"/>
    <property type="match status" value="1"/>
</dbReference>
<dbReference type="GO" id="GO:0043023">
    <property type="term" value="F:ribosomal large subunit binding"/>
    <property type="evidence" value="ECO:0007669"/>
    <property type="project" value="TreeGrafter"/>
</dbReference>
<dbReference type="Pfam" id="PF05833">
    <property type="entry name" value="NFACT_N"/>
    <property type="match status" value="1"/>
</dbReference>
<feature type="domain" description="NFACT RNA-binding" evidence="3">
    <location>
        <begin position="323"/>
        <end position="399"/>
    </location>
</feature>
<keyword evidence="2" id="KW-0732">Signal</keyword>
<dbReference type="InterPro" id="IPR051608">
    <property type="entry name" value="RQC_Subunit_NEMF"/>
</dbReference>
<feature type="signal peptide" evidence="2">
    <location>
        <begin position="1"/>
        <end position="19"/>
    </location>
</feature>
<proteinExistence type="predicted"/>
<organism evidence="4">
    <name type="scientific">Chaetoceros debilis</name>
    <dbReference type="NCBI Taxonomy" id="122233"/>
    <lineage>
        <taxon>Eukaryota</taxon>
        <taxon>Sar</taxon>
        <taxon>Stramenopiles</taxon>
        <taxon>Ochrophyta</taxon>
        <taxon>Bacillariophyta</taxon>
        <taxon>Coscinodiscophyceae</taxon>
        <taxon>Chaetocerotophycidae</taxon>
        <taxon>Chaetocerotales</taxon>
        <taxon>Chaetocerotaceae</taxon>
        <taxon>Chaetoceros</taxon>
    </lineage>
</organism>
<dbReference type="GO" id="GO:0000049">
    <property type="term" value="F:tRNA binding"/>
    <property type="evidence" value="ECO:0007669"/>
    <property type="project" value="TreeGrafter"/>
</dbReference>
<dbReference type="EMBL" id="HBIO01007273">
    <property type="protein sequence ID" value="CAE0460580.1"/>
    <property type="molecule type" value="Transcribed_RNA"/>
</dbReference>
<reference evidence="4" key="1">
    <citation type="submission" date="2021-01" db="EMBL/GenBank/DDBJ databases">
        <authorList>
            <person name="Corre E."/>
            <person name="Pelletier E."/>
            <person name="Niang G."/>
            <person name="Scheremetjew M."/>
            <person name="Finn R."/>
            <person name="Kale V."/>
            <person name="Holt S."/>
            <person name="Cochrane G."/>
            <person name="Meng A."/>
            <person name="Brown T."/>
            <person name="Cohen L."/>
        </authorList>
    </citation>
    <scope>NUCLEOTIDE SEQUENCE</scope>
    <source>
        <strain evidence="4">MM31A-1</strain>
    </source>
</reference>
<sequence length="506" mass="56525">MSRTFIMIVVFSAMRRVLTLSPSNMQRTAYSINVRTSSFSFPHQSSFMSDQRWVGRNNSNASSKIKHRMQTKEILGILHMSTSSPGSNVDISGGIFQGDWGEDHPAEEEDLRTPKTVSNEHLLNSEGDMIREDEVDPSFQLFQTIRSSIAKVKKAKDKKKQSLLKELENSKSLEGTMKRANLIISNLYQLPSGIERAIVQDWDLDGEEVELVLSDEYNSAQEEADALFAKARKMKRGSFIVETLLIETEEALTLLNDAILDLDAVSDKGGDIDEGRLYLISDRLERSSSKTGFVMKDQKAQPSSPRKTKNNAGKQSTRPQNTFRKFKSPGGCIVLVGRNRRDNESICFQVSRPTDTWMHSRGCPGAHVLVQDRRGGPRLTDECLQFAANLAAFYSDARTERKAPITTASPRHIQKPKGAPLGAVKIREEGNTLIGFPADVDDNLKIAREESGVIWDESGSRSLGGKAKNRKKTKQNSKQESAKRRADKKAKKKRGQRDASGLPDFF</sequence>
<evidence type="ECO:0000256" key="1">
    <source>
        <dbReference type="SAM" id="MobiDB-lite"/>
    </source>
</evidence>
<evidence type="ECO:0000313" key="4">
    <source>
        <dbReference type="EMBL" id="CAE0460580.1"/>
    </source>
</evidence>
<name>A0A7S3PZH7_9STRA</name>
<dbReference type="Pfam" id="PF05670">
    <property type="entry name" value="NFACT-R_1"/>
    <property type="match status" value="1"/>
</dbReference>
<feature type="chain" id="PRO_5031226800" description="NFACT RNA-binding domain-containing protein" evidence="2">
    <location>
        <begin position="20"/>
        <end position="506"/>
    </location>
</feature>
<dbReference type="PANTHER" id="PTHR15239:SF6">
    <property type="entry name" value="RIBOSOME QUALITY CONTROL COMPLEX SUBUNIT NEMF"/>
    <property type="match status" value="1"/>
</dbReference>
<dbReference type="InterPro" id="IPR008532">
    <property type="entry name" value="NFACT_RNA-bd"/>
</dbReference>
<feature type="region of interest" description="Disordered" evidence="1">
    <location>
        <begin position="291"/>
        <end position="323"/>
    </location>
</feature>
<accession>A0A7S3PZH7</accession>
<feature type="region of interest" description="Disordered" evidence="1">
    <location>
        <begin position="455"/>
        <end position="506"/>
    </location>
</feature>
<feature type="compositionally biased region" description="Polar residues" evidence="1">
    <location>
        <begin position="300"/>
        <end position="323"/>
    </location>
</feature>
<protein>
    <recommendedName>
        <fullName evidence="3">NFACT RNA-binding domain-containing protein</fullName>
    </recommendedName>
</protein>
<evidence type="ECO:0000259" key="3">
    <source>
        <dbReference type="Pfam" id="PF05670"/>
    </source>
</evidence>
<feature type="compositionally biased region" description="Basic residues" evidence="1">
    <location>
        <begin position="485"/>
        <end position="495"/>
    </location>
</feature>
<dbReference type="GO" id="GO:1990112">
    <property type="term" value="C:RQC complex"/>
    <property type="evidence" value="ECO:0007669"/>
    <property type="project" value="TreeGrafter"/>
</dbReference>
<evidence type="ECO:0000256" key="2">
    <source>
        <dbReference type="SAM" id="SignalP"/>
    </source>
</evidence>
<dbReference type="AlphaFoldDB" id="A0A7S3PZH7"/>
<dbReference type="GO" id="GO:0072344">
    <property type="term" value="P:rescue of stalled ribosome"/>
    <property type="evidence" value="ECO:0007669"/>
    <property type="project" value="TreeGrafter"/>
</dbReference>